<keyword evidence="1" id="KW-0472">Membrane</keyword>
<dbReference type="Proteomes" id="UP000076021">
    <property type="component" value="Chromosome"/>
</dbReference>
<feature type="transmembrane region" description="Helical" evidence="1">
    <location>
        <begin position="12"/>
        <end position="40"/>
    </location>
</feature>
<keyword evidence="3" id="KW-1185">Reference proteome</keyword>
<keyword evidence="1" id="KW-1133">Transmembrane helix</keyword>
<protein>
    <recommendedName>
        <fullName evidence="4">DUF2232 domain-containing protein</fullName>
    </recommendedName>
</protein>
<accession>A0A143HFW8</accession>
<feature type="transmembrane region" description="Helical" evidence="1">
    <location>
        <begin position="101"/>
        <end position="125"/>
    </location>
</feature>
<sequence>MPENKTRRLTQGAMMIALFTILLAISTYVPLINIVTVWFVPLPLAWYAAKYESKFSLAAIAISIILSLLIGGLLALPQAILFGIVAFIVGYGIRKQKSKGFLFLSTSLASLVVISVEYVIAVRFFHMDFIKQMIETARKSYEKSNELTKAMTGQAPLSSEQIETMINTIQISMPTLIILCVFAFAWLMISVQLPLLRRLGLNAPKFKPFKDLRLPRAMLWYYLAVLAITLFIKPAEGTFLYVIVLNLSFLLTILFLIQGISFIHFIINQKGWPKWTAVVATILAFPLSSFVTLIGIADLGFQLRELISDMTRK</sequence>
<name>A0A143HFW8_9BACL</name>
<dbReference type="PANTHER" id="PTHR41324:SF1">
    <property type="entry name" value="DUF2232 DOMAIN-CONTAINING PROTEIN"/>
    <property type="match status" value="1"/>
</dbReference>
<dbReference type="Pfam" id="PF09991">
    <property type="entry name" value="DUF2232"/>
    <property type="match status" value="1"/>
</dbReference>
<dbReference type="KEGG" id="rst:ATY39_15035"/>
<keyword evidence="1" id="KW-0812">Transmembrane</keyword>
<feature type="transmembrane region" description="Helical" evidence="1">
    <location>
        <begin position="239"/>
        <end position="263"/>
    </location>
</feature>
<dbReference type="AlphaFoldDB" id="A0A143HFW8"/>
<feature type="transmembrane region" description="Helical" evidence="1">
    <location>
        <begin position="175"/>
        <end position="196"/>
    </location>
</feature>
<dbReference type="OrthoDB" id="2987886at2"/>
<dbReference type="InterPro" id="IPR018710">
    <property type="entry name" value="DUF2232"/>
</dbReference>
<dbReference type="STRING" id="241244.ATY39_15035"/>
<proteinExistence type="predicted"/>
<organism evidence="2 3">
    <name type="scientific">Rummeliibacillus stabekisii</name>
    <dbReference type="NCBI Taxonomy" id="241244"/>
    <lineage>
        <taxon>Bacteria</taxon>
        <taxon>Bacillati</taxon>
        <taxon>Bacillota</taxon>
        <taxon>Bacilli</taxon>
        <taxon>Bacillales</taxon>
        <taxon>Caryophanaceae</taxon>
        <taxon>Rummeliibacillus</taxon>
    </lineage>
</organism>
<reference evidence="3" key="2">
    <citation type="submission" date="2016-03" db="EMBL/GenBank/DDBJ databases">
        <authorList>
            <person name="Ploux O."/>
        </authorList>
    </citation>
    <scope>NUCLEOTIDE SEQUENCE [LARGE SCALE GENOMIC DNA]</scope>
    <source>
        <strain evidence="3">PP9</strain>
    </source>
</reference>
<feature type="transmembrane region" description="Helical" evidence="1">
    <location>
        <begin position="217"/>
        <end position="233"/>
    </location>
</feature>
<evidence type="ECO:0000256" key="1">
    <source>
        <dbReference type="SAM" id="Phobius"/>
    </source>
</evidence>
<gene>
    <name evidence="2" type="ORF">ATY39_15035</name>
</gene>
<dbReference type="RefSeq" id="WP_066791168.1">
    <property type="nucleotide sequence ID" value="NZ_CP014806.1"/>
</dbReference>
<feature type="transmembrane region" description="Helical" evidence="1">
    <location>
        <begin position="275"/>
        <end position="297"/>
    </location>
</feature>
<evidence type="ECO:0000313" key="2">
    <source>
        <dbReference type="EMBL" id="AMX00614.1"/>
    </source>
</evidence>
<dbReference type="EMBL" id="CP014806">
    <property type="protein sequence ID" value="AMX00614.1"/>
    <property type="molecule type" value="Genomic_DNA"/>
</dbReference>
<feature type="transmembrane region" description="Helical" evidence="1">
    <location>
        <begin position="60"/>
        <end position="89"/>
    </location>
</feature>
<dbReference type="PANTHER" id="PTHR41324">
    <property type="entry name" value="MEMBRANE PROTEIN-RELATED"/>
    <property type="match status" value="1"/>
</dbReference>
<reference evidence="2 3" key="1">
    <citation type="journal article" date="2016" name="Genome Announc.">
        <title>Whole-Genome Sequence of Rummeliibacillus stabekisii Strain PP9 Isolated from Antarctic Soil.</title>
        <authorList>
            <person name="da Mota F.F."/>
            <person name="Vollu R.E."/>
            <person name="Jurelevicius D."/>
            <person name="Seldin L."/>
        </authorList>
    </citation>
    <scope>NUCLEOTIDE SEQUENCE [LARGE SCALE GENOMIC DNA]</scope>
    <source>
        <strain evidence="2 3">PP9</strain>
    </source>
</reference>
<evidence type="ECO:0000313" key="3">
    <source>
        <dbReference type="Proteomes" id="UP000076021"/>
    </source>
</evidence>
<evidence type="ECO:0008006" key="4">
    <source>
        <dbReference type="Google" id="ProtNLM"/>
    </source>
</evidence>